<dbReference type="Proteomes" id="UP000188320">
    <property type="component" value="Unassembled WGS sequence"/>
</dbReference>
<proteinExistence type="inferred from homology"/>
<gene>
    <name evidence="5" type="ORF">AX774_g2063</name>
</gene>
<keyword evidence="3 4" id="KW-0479">Metal-binding</keyword>
<dbReference type="GO" id="GO:0009231">
    <property type="term" value="P:riboflavin biosynthetic process"/>
    <property type="evidence" value="ECO:0007669"/>
    <property type="project" value="UniProtKB-UniPathway"/>
</dbReference>
<evidence type="ECO:0000313" key="6">
    <source>
        <dbReference type="Proteomes" id="UP000188320"/>
    </source>
</evidence>
<dbReference type="NCBIfam" id="TIGR00506">
    <property type="entry name" value="ribB"/>
    <property type="match status" value="1"/>
</dbReference>
<comment type="cofactor">
    <cofactor evidence="4">
        <name>Mg(2+)</name>
        <dbReference type="ChEBI" id="CHEBI:18420"/>
    </cofactor>
    <cofactor evidence="4">
        <name>Mn(2+)</name>
        <dbReference type="ChEBI" id="CHEBI:29035"/>
    </cofactor>
    <text evidence="4">Binds 2 divalent metal cations per subunit. Magnesium or manganese.</text>
</comment>
<comment type="catalytic activity">
    <reaction evidence="4">
        <text>D-ribulose 5-phosphate = (2S)-2-hydroxy-3-oxobutyl phosphate + formate + H(+)</text>
        <dbReference type="Rhea" id="RHEA:18457"/>
        <dbReference type="ChEBI" id="CHEBI:15378"/>
        <dbReference type="ChEBI" id="CHEBI:15740"/>
        <dbReference type="ChEBI" id="CHEBI:58121"/>
        <dbReference type="ChEBI" id="CHEBI:58830"/>
        <dbReference type="EC" id="4.1.99.12"/>
    </reaction>
</comment>
<dbReference type="PANTHER" id="PTHR21327:SF18">
    <property type="entry name" value="3,4-DIHYDROXY-2-BUTANONE 4-PHOSPHATE SYNTHASE"/>
    <property type="match status" value="1"/>
</dbReference>
<comment type="subunit">
    <text evidence="4">Homodimer.</text>
</comment>
<evidence type="ECO:0000256" key="3">
    <source>
        <dbReference type="ARBA" id="ARBA00022723"/>
    </source>
</evidence>
<comment type="caution">
    <text evidence="5">The sequence shown here is derived from an EMBL/GenBank/DDBJ whole genome shotgun (WGS) entry which is preliminary data.</text>
</comment>
<dbReference type="GO" id="GO:0005829">
    <property type="term" value="C:cytosol"/>
    <property type="evidence" value="ECO:0007669"/>
    <property type="project" value="TreeGrafter"/>
</dbReference>
<dbReference type="EC" id="4.1.99.12" evidence="4"/>
<keyword evidence="4" id="KW-0464">Manganese</keyword>
<evidence type="ECO:0000256" key="2">
    <source>
        <dbReference type="ARBA" id="ARBA00022619"/>
    </source>
</evidence>
<dbReference type="Pfam" id="PF00926">
    <property type="entry name" value="DHBP_synthase"/>
    <property type="match status" value="1"/>
</dbReference>
<keyword evidence="4" id="KW-0456">Lyase</keyword>
<accession>A0A1R1PTW7</accession>
<comment type="similarity">
    <text evidence="4">Belongs to the DHBP synthase family.</text>
</comment>
<dbReference type="GO" id="GO:0046872">
    <property type="term" value="F:metal ion binding"/>
    <property type="evidence" value="ECO:0007669"/>
    <property type="project" value="UniProtKB-KW"/>
</dbReference>
<organism evidence="5 6">
    <name type="scientific">Zancudomyces culisetae</name>
    <name type="common">Gut fungus</name>
    <name type="synonym">Smittium culisetae</name>
    <dbReference type="NCBI Taxonomy" id="1213189"/>
    <lineage>
        <taxon>Eukaryota</taxon>
        <taxon>Fungi</taxon>
        <taxon>Fungi incertae sedis</taxon>
        <taxon>Zoopagomycota</taxon>
        <taxon>Kickxellomycotina</taxon>
        <taxon>Harpellomycetes</taxon>
        <taxon>Harpellales</taxon>
        <taxon>Legeriomycetaceae</taxon>
        <taxon>Zancudomyces</taxon>
    </lineage>
</organism>
<comment type="function">
    <text evidence="4">Catalyzes the conversion of D-ribulose 5-phosphate to formate and 3,4-dihydroxy-2-butanone 4-phosphate.</text>
</comment>
<keyword evidence="2 4" id="KW-0686">Riboflavin biosynthesis</keyword>
<comment type="pathway">
    <text evidence="1 4">Cofactor biosynthesis; riboflavin biosynthesis; 2-hydroxy-3-oxobutyl phosphate from D-ribulose 5-phosphate: step 1/1.</text>
</comment>
<evidence type="ECO:0000256" key="4">
    <source>
        <dbReference type="RuleBase" id="RU003843"/>
    </source>
</evidence>
<dbReference type="InterPro" id="IPR017945">
    <property type="entry name" value="DHBP_synth_RibB-like_a/b_dom"/>
</dbReference>
<keyword evidence="4" id="KW-0460">Magnesium</keyword>
<dbReference type="AlphaFoldDB" id="A0A1R1PTW7"/>
<dbReference type="OrthoDB" id="60371at2759"/>
<evidence type="ECO:0000313" key="5">
    <source>
        <dbReference type="EMBL" id="OMH84410.1"/>
    </source>
</evidence>
<dbReference type="SUPFAM" id="SSF55821">
    <property type="entry name" value="YrdC/RibB"/>
    <property type="match status" value="1"/>
</dbReference>
<name>A0A1R1PTW7_ZANCU</name>
<sequence length="223" mass="24313">MGASENKGDCVEKVVFDSVDSAIADIKLGKAVVVVDNEDRENEADLIFAAEKSTPELLAFTVRHTSGYVCCAVKPSRLDDLQLPLLVPREKSSDPNRTSYTLPVDHIATSTGISAQDRALTLAKLADESEDMTQFRRPGHVIPLLPNDMGVLGRNGHTEAAYDLARLAGLYPAGVLCELVNNYTDGSCMRRPQSYKFAKEHGLKYISINGLIEYIKQNGINSA</sequence>
<keyword evidence="6" id="KW-1185">Reference proteome</keyword>
<dbReference type="Gene3D" id="3.90.870.10">
    <property type="entry name" value="DHBP synthase"/>
    <property type="match status" value="1"/>
</dbReference>
<protein>
    <recommendedName>
        <fullName evidence="4">3,4-dihydroxy-2-butanone 4-phosphate synthase</fullName>
        <shortName evidence="4">DHBP synthase</shortName>
        <ecNumber evidence="4">4.1.99.12</ecNumber>
    </recommendedName>
</protein>
<dbReference type="InterPro" id="IPR000422">
    <property type="entry name" value="DHBP_synthase_RibB"/>
</dbReference>
<dbReference type="PANTHER" id="PTHR21327">
    <property type="entry name" value="GTP CYCLOHYDROLASE II-RELATED"/>
    <property type="match status" value="1"/>
</dbReference>
<dbReference type="GO" id="GO:0008686">
    <property type="term" value="F:3,4-dihydroxy-2-butanone-4-phosphate synthase activity"/>
    <property type="evidence" value="ECO:0007669"/>
    <property type="project" value="UniProtKB-EC"/>
</dbReference>
<evidence type="ECO:0000256" key="1">
    <source>
        <dbReference type="ARBA" id="ARBA00004904"/>
    </source>
</evidence>
<reference evidence="6" key="1">
    <citation type="submission" date="2017-01" db="EMBL/GenBank/DDBJ databases">
        <authorList>
            <person name="Wang Y."/>
            <person name="White M."/>
            <person name="Kvist S."/>
            <person name="Moncalvo J.-M."/>
        </authorList>
    </citation>
    <scope>NUCLEOTIDE SEQUENCE [LARGE SCALE GENOMIC DNA]</scope>
    <source>
        <strain evidence="6">COL-18-3</strain>
    </source>
</reference>
<dbReference type="EMBL" id="LSSK01000202">
    <property type="protein sequence ID" value="OMH84410.1"/>
    <property type="molecule type" value="Genomic_DNA"/>
</dbReference>
<dbReference type="UniPathway" id="UPA00275">
    <property type="reaction ID" value="UER00399"/>
</dbReference>